<dbReference type="GO" id="GO:0000339">
    <property type="term" value="F:RNA cap binding"/>
    <property type="evidence" value="ECO:0000318"/>
    <property type="project" value="GO_Central"/>
</dbReference>
<organism evidence="3 4">
    <name type="scientific">Trichoplax adhaerens</name>
    <name type="common">Trichoplax reptans</name>
    <dbReference type="NCBI Taxonomy" id="10228"/>
    <lineage>
        <taxon>Eukaryota</taxon>
        <taxon>Metazoa</taxon>
        <taxon>Placozoa</taxon>
        <taxon>Uniplacotomia</taxon>
        <taxon>Trichoplacea</taxon>
        <taxon>Trichoplacidae</taxon>
        <taxon>Trichoplax</taxon>
    </lineage>
</organism>
<evidence type="ECO:0000313" key="3">
    <source>
        <dbReference type="EMBL" id="EDV21708.1"/>
    </source>
</evidence>
<evidence type="ECO:0000313" key="4">
    <source>
        <dbReference type="Proteomes" id="UP000009022"/>
    </source>
</evidence>
<dbReference type="PhylomeDB" id="B3S675"/>
<dbReference type="AlphaFoldDB" id="B3S675"/>
<reference evidence="3 4" key="1">
    <citation type="journal article" date="2008" name="Nature">
        <title>The Trichoplax genome and the nature of placozoans.</title>
        <authorList>
            <person name="Srivastava M."/>
            <person name="Begovic E."/>
            <person name="Chapman J."/>
            <person name="Putnam N.H."/>
            <person name="Hellsten U."/>
            <person name="Kawashima T."/>
            <person name="Kuo A."/>
            <person name="Mitros T."/>
            <person name="Salamov A."/>
            <person name="Carpenter M.L."/>
            <person name="Signorovitch A.Y."/>
            <person name="Moreno M.A."/>
            <person name="Kamm K."/>
            <person name="Grimwood J."/>
            <person name="Schmutz J."/>
            <person name="Shapiro H."/>
            <person name="Grigoriev I.V."/>
            <person name="Buss L.W."/>
            <person name="Schierwater B."/>
            <person name="Dellaporta S.L."/>
            <person name="Rokhsar D.S."/>
        </authorList>
    </citation>
    <scope>NUCLEOTIDE SEQUENCE [LARGE SCALE GENOMIC DNA]</scope>
    <source>
        <strain evidence="3 4">Grell-BS-1999</strain>
    </source>
</reference>
<dbReference type="InterPro" id="IPR012677">
    <property type="entry name" value="Nucleotide-bd_a/b_plait_sf"/>
</dbReference>
<dbReference type="GeneID" id="6756935"/>
<dbReference type="GO" id="GO:0005634">
    <property type="term" value="C:nucleus"/>
    <property type="evidence" value="ECO:0000318"/>
    <property type="project" value="GO_Central"/>
</dbReference>
<dbReference type="Proteomes" id="UP000009022">
    <property type="component" value="Unassembled WGS sequence"/>
</dbReference>
<dbReference type="eggNOG" id="ENOG502QRX4">
    <property type="taxonomic scope" value="Eukaryota"/>
</dbReference>
<dbReference type="EMBL" id="DS985252">
    <property type="protein sequence ID" value="EDV21708.1"/>
    <property type="molecule type" value="Genomic_DNA"/>
</dbReference>
<evidence type="ECO:0000256" key="1">
    <source>
        <dbReference type="ARBA" id="ARBA00006069"/>
    </source>
</evidence>
<name>B3S675_TRIAD</name>
<dbReference type="OrthoDB" id="422106at2759"/>
<proteinExistence type="inferred from homology"/>
<sequence length="340" mass="39510">MDRSTSSVDYIDVDDHPSFMAKSQETSHSNLQKAEISFSEIDLEVNPQYKVSDPTHQNLYGNFITGFDVTTEEEDHKRKQRALRFGLRYQNLVEADQTEKIKQEDLEQKKNERFLRFGPTDSQNRINKEDAEIESCSELELPSYKIEGDIRLNALHLHGTDEMSTKDVIRYFEKFPPGSIEWINDSSCNVIWDDENTAKRAFSARSQEISLKQSIVIRDHRNIATSTGSRKGIVTQSRKRRNQKGQEKLCSPDIAIDKDEMDVVDSGQDCKDNPDIKENDEAMEVDEPRIKRMRMRADEEDENKLKRTDLRLLLKNRRKNETYLALNNRSSLTVEIINDE</sequence>
<accession>B3S675</accession>
<dbReference type="KEGG" id="tad:TRIADDRAFT_59704"/>
<dbReference type="Gene3D" id="3.30.70.330">
    <property type="match status" value="1"/>
</dbReference>
<dbReference type="GO" id="GO:0003729">
    <property type="term" value="F:mRNA binding"/>
    <property type="evidence" value="ECO:0000318"/>
    <property type="project" value="GO_Central"/>
</dbReference>
<dbReference type="HOGENOM" id="CLU_817178_0_0_1"/>
<comment type="similarity">
    <text evidence="1">Belongs to the NCBP3 family.</text>
</comment>
<dbReference type="PANTHER" id="PTHR16291">
    <property type="entry name" value="NUCLEAR CAP-BINDING PROTEIN SUBUNIT 3"/>
    <property type="match status" value="1"/>
</dbReference>
<dbReference type="Pfam" id="PF10309">
    <property type="entry name" value="NCBP3"/>
    <property type="match status" value="1"/>
</dbReference>
<dbReference type="PANTHER" id="PTHR16291:SF0">
    <property type="entry name" value="NUCLEAR CAP-BINDING PROTEIN SUBUNIT 3"/>
    <property type="match status" value="1"/>
</dbReference>
<dbReference type="RefSeq" id="XP_002115856.1">
    <property type="nucleotide sequence ID" value="XM_002115820.1"/>
</dbReference>
<dbReference type="InParanoid" id="B3S675"/>
<dbReference type="GO" id="GO:0000340">
    <property type="term" value="F:RNA 7-methylguanosine cap binding"/>
    <property type="evidence" value="ECO:0007669"/>
    <property type="project" value="InterPro"/>
</dbReference>
<protein>
    <recommendedName>
        <fullName evidence="2">Nuclear cap-binding protein subunit 3</fullName>
    </recommendedName>
</protein>
<evidence type="ECO:0000256" key="2">
    <source>
        <dbReference type="ARBA" id="ARBA00019876"/>
    </source>
</evidence>
<gene>
    <name evidence="3" type="ORF">TRIADDRAFT_59704</name>
</gene>
<dbReference type="STRING" id="10228.B3S675"/>
<keyword evidence="4" id="KW-1185">Reference proteome</keyword>
<dbReference type="CTD" id="6756935"/>
<dbReference type="InterPro" id="IPR019416">
    <property type="entry name" value="NCBP3"/>
</dbReference>